<dbReference type="InterPro" id="IPR043504">
    <property type="entry name" value="Peptidase_S1_PA_chymotrypsin"/>
</dbReference>
<feature type="region of interest" description="Disordered" evidence="4">
    <location>
        <begin position="298"/>
        <end position="322"/>
    </location>
</feature>
<dbReference type="InterPro" id="IPR001478">
    <property type="entry name" value="PDZ"/>
</dbReference>
<dbReference type="GO" id="GO:0004252">
    <property type="term" value="F:serine-type endopeptidase activity"/>
    <property type="evidence" value="ECO:0007669"/>
    <property type="project" value="InterPro"/>
</dbReference>
<comment type="similarity">
    <text evidence="1">Belongs to the peptidase S1C family.</text>
</comment>
<dbReference type="Proteomes" id="UP000571183">
    <property type="component" value="Unassembled WGS sequence"/>
</dbReference>
<keyword evidence="3 6" id="KW-0378">Hydrolase</keyword>
<dbReference type="Gene3D" id="2.30.42.10">
    <property type="match status" value="1"/>
</dbReference>
<dbReference type="EC" id="3.4.21.-" evidence="6"/>
<protein>
    <submittedName>
        <fullName evidence="6">Putative serine protease PepD</fullName>
        <ecNumber evidence="6">3.4.21.-</ecNumber>
    </submittedName>
</protein>
<evidence type="ECO:0000256" key="3">
    <source>
        <dbReference type="ARBA" id="ARBA00022801"/>
    </source>
</evidence>
<gene>
    <name evidence="6" type="ORF">F5897_000027</name>
</gene>
<keyword evidence="2 6" id="KW-0645">Protease</keyword>
<dbReference type="EMBL" id="JACIFD010000001">
    <property type="protein sequence ID" value="MBB4070751.1"/>
    <property type="molecule type" value="Genomic_DNA"/>
</dbReference>
<evidence type="ECO:0000313" key="7">
    <source>
        <dbReference type="Proteomes" id="UP000571183"/>
    </source>
</evidence>
<feature type="region of interest" description="Disordered" evidence="4">
    <location>
        <begin position="1"/>
        <end position="47"/>
    </location>
</feature>
<dbReference type="PANTHER" id="PTHR43343:SF3">
    <property type="entry name" value="PROTEASE DO-LIKE 8, CHLOROPLASTIC"/>
    <property type="match status" value="1"/>
</dbReference>
<feature type="domain" description="PDZ" evidence="5">
    <location>
        <begin position="394"/>
        <end position="480"/>
    </location>
</feature>
<dbReference type="Pfam" id="PF13180">
    <property type="entry name" value="PDZ_2"/>
    <property type="match status" value="1"/>
</dbReference>
<dbReference type="SUPFAM" id="SSF50156">
    <property type="entry name" value="PDZ domain-like"/>
    <property type="match status" value="1"/>
</dbReference>
<name>A0A840DB67_9MICO</name>
<reference evidence="6" key="1">
    <citation type="submission" date="2020-08" db="EMBL/GenBank/DDBJ databases">
        <title>Sequencing the genomes of 1000 actinobacteria strains.</title>
        <authorList>
            <person name="Klenk H.-P."/>
        </authorList>
    </citation>
    <scope>NUCLEOTIDE SEQUENCE [LARGE SCALE GENOMIC DNA]</scope>
    <source>
        <strain evidence="6">DSM 27064</strain>
    </source>
</reference>
<organism evidence="6 7">
    <name type="scientific">Canibacter oris</name>
    <dbReference type="NCBI Taxonomy" id="1365628"/>
    <lineage>
        <taxon>Bacteria</taxon>
        <taxon>Bacillati</taxon>
        <taxon>Actinomycetota</taxon>
        <taxon>Actinomycetes</taxon>
        <taxon>Micrococcales</taxon>
        <taxon>Microbacteriaceae</taxon>
        <taxon>Canibacter</taxon>
    </lineage>
</organism>
<dbReference type="PRINTS" id="PR00834">
    <property type="entry name" value="PROTEASES2C"/>
</dbReference>
<dbReference type="InterPro" id="IPR051201">
    <property type="entry name" value="Chloro_Bact_Ser_Proteases"/>
</dbReference>
<dbReference type="AlphaFoldDB" id="A0A840DB67"/>
<evidence type="ECO:0000313" key="6">
    <source>
        <dbReference type="EMBL" id="MBB4070751.1"/>
    </source>
</evidence>
<accession>A0A840DB67</accession>
<dbReference type="InterPro" id="IPR036034">
    <property type="entry name" value="PDZ_sf"/>
</dbReference>
<feature type="compositionally biased region" description="Polar residues" evidence="4">
    <location>
        <begin position="300"/>
        <end position="322"/>
    </location>
</feature>
<proteinExistence type="inferred from homology"/>
<comment type="caution">
    <text evidence="6">The sequence shown here is derived from an EMBL/GenBank/DDBJ whole genome shotgun (WGS) entry which is preliminary data.</text>
</comment>
<dbReference type="InterPro" id="IPR001940">
    <property type="entry name" value="Peptidase_S1C"/>
</dbReference>
<dbReference type="GO" id="GO:0006508">
    <property type="term" value="P:proteolysis"/>
    <property type="evidence" value="ECO:0007669"/>
    <property type="project" value="UniProtKB-KW"/>
</dbReference>
<dbReference type="Pfam" id="PF13365">
    <property type="entry name" value="Trypsin_2"/>
    <property type="match status" value="1"/>
</dbReference>
<evidence type="ECO:0000256" key="4">
    <source>
        <dbReference type="SAM" id="MobiDB-lite"/>
    </source>
</evidence>
<evidence type="ECO:0000259" key="5">
    <source>
        <dbReference type="PROSITE" id="PS50106"/>
    </source>
</evidence>
<sequence length="492" mass="48909">MNPEAVNPQPTDTAALNAAPQYSPQQAANQQARTSPVVAETPTARPTATQTEALQGAPAAHYVQHPYAPPHAAPQQQAATQLPQSYAPRYQPLITSAAPGIAAASATTVTPDSTSKSRYSAGVVVTAAGLVLAAGLGGGLIGASLAANRGAGAIEIVGGETSSPISAIAAARTESVVTLEVQSAGGSDSGSGVVYRADGYIITNAHVALGDGSSDVRIKVRTSSGELLPARLIGADPYADLAVVKVDRVDLTPMPIGDSSSINVGDTTVAIGAPLELPSTVTSGVVSAVNRGIAVRAATAPQTAPEDNSSPESQFELPGQQQNTAANRITLPVIQTDASINPGNSGGALLNGKGELIGINVAIASTGSADGVAGSVGLGFAIPSELAVRVVDALIAGEKPSHGLLGASVADATGEPQATHAGGLVVDVNPDSAAARAGLQPGDIITTLNGITAADGTSVSALVRMHPGGSEVQLEYYRNGELRTTVATLGTL</sequence>
<evidence type="ECO:0000256" key="2">
    <source>
        <dbReference type="ARBA" id="ARBA00022670"/>
    </source>
</evidence>
<evidence type="ECO:0000256" key="1">
    <source>
        <dbReference type="ARBA" id="ARBA00010541"/>
    </source>
</evidence>
<dbReference type="PROSITE" id="PS50106">
    <property type="entry name" value="PDZ"/>
    <property type="match status" value="1"/>
</dbReference>
<feature type="compositionally biased region" description="Polar residues" evidence="4">
    <location>
        <begin position="8"/>
        <end position="34"/>
    </location>
</feature>
<dbReference type="SUPFAM" id="SSF50494">
    <property type="entry name" value="Trypsin-like serine proteases"/>
    <property type="match status" value="1"/>
</dbReference>
<dbReference type="SMART" id="SM00228">
    <property type="entry name" value="PDZ"/>
    <property type="match status" value="1"/>
</dbReference>
<dbReference type="Gene3D" id="2.40.10.10">
    <property type="entry name" value="Trypsin-like serine proteases"/>
    <property type="match status" value="2"/>
</dbReference>
<dbReference type="InterPro" id="IPR009003">
    <property type="entry name" value="Peptidase_S1_PA"/>
</dbReference>
<dbReference type="RefSeq" id="WP_183304064.1">
    <property type="nucleotide sequence ID" value="NZ_JACIFD010000001.1"/>
</dbReference>
<dbReference type="PANTHER" id="PTHR43343">
    <property type="entry name" value="PEPTIDASE S12"/>
    <property type="match status" value="1"/>
</dbReference>
<keyword evidence="7" id="KW-1185">Reference proteome</keyword>